<dbReference type="AlphaFoldDB" id="A0A7M3W3R0"/>
<reference evidence="1" key="1">
    <citation type="submission" date="2020-09" db="EMBL/GenBank/DDBJ databases">
        <title>Two independent cases of invasive disease in adults caused by Streptococcus tigurinus expressing serotype 3 pneumococcal capsule.</title>
        <authorList>
            <person name="Chang B."/>
            <person name="Morita M."/>
            <person name="Ohnishi M."/>
        </authorList>
    </citation>
    <scope>NUCLEOTIDE SEQUENCE</scope>
    <source>
        <strain evidence="1">ASP0312</strain>
    </source>
</reference>
<dbReference type="InterPro" id="IPR051698">
    <property type="entry name" value="Transposase_11-like"/>
</dbReference>
<dbReference type="EMBL" id="LC582223">
    <property type="protein sequence ID" value="BCL40420.1"/>
    <property type="molecule type" value="Genomic_DNA"/>
</dbReference>
<name>A0A7M3W3R0_STROR</name>
<sequence>MSSDVKWLCQNHPKWHKLRGIGMTRNTIDRDGITSQDVRYFIFNFKLDVMTFCHSVRGHWSAESMHWLLDVVYREDHHQTLDKRAAFNLNLIRKMCLYFLKVMVFSKKDLSYRCKQRYISVHLEDYLETEVRKVISLTGYLFKADTKAQKKFDIPLDNR</sequence>
<dbReference type="PANTHER" id="PTHR30298:SF0">
    <property type="entry name" value="PROTEIN YBFL-RELATED"/>
    <property type="match status" value="1"/>
</dbReference>
<dbReference type="NCBIfam" id="NF033564">
    <property type="entry name" value="transpos_ISAs1"/>
    <property type="match status" value="1"/>
</dbReference>
<evidence type="ECO:0008006" key="2">
    <source>
        <dbReference type="Google" id="ProtNLM"/>
    </source>
</evidence>
<protein>
    <recommendedName>
        <fullName evidence="2">Transposase IS4-like domain-containing protein</fullName>
    </recommendedName>
</protein>
<proteinExistence type="predicted"/>
<organism evidence="1">
    <name type="scientific">Streptococcus oralis subsp. tigurinus</name>
    <dbReference type="NCBI Taxonomy" id="1077464"/>
    <lineage>
        <taxon>Bacteria</taxon>
        <taxon>Bacillati</taxon>
        <taxon>Bacillota</taxon>
        <taxon>Bacilli</taxon>
        <taxon>Lactobacillales</taxon>
        <taxon>Streptococcaceae</taxon>
        <taxon>Streptococcus</taxon>
    </lineage>
</organism>
<dbReference type="PANTHER" id="PTHR30298">
    <property type="entry name" value="H REPEAT-ASSOCIATED PREDICTED TRANSPOSASE"/>
    <property type="match status" value="1"/>
</dbReference>
<accession>A0A7M3W3R0</accession>
<evidence type="ECO:0000313" key="1">
    <source>
        <dbReference type="EMBL" id="BCL40420.1"/>
    </source>
</evidence>
<dbReference type="InterPro" id="IPR047647">
    <property type="entry name" value="ISAs1_transpos"/>
</dbReference>